<keyword evidence="3 7" id="KW-0032">Aminotransferase</keyword>
<dbReference type="Proteomes" id="UP000633205">
    <property type="component" value="Unassembled WGS sequence"/>
</dbReference>
<dbReference type="InterPro" id="IPR015422">
    <property type="entry name" value="PyrdxlP-dep_Trfase_small"/>
</dbReference>
<reference evidence="7" key="1">
    <citation type="journal article" date="2014" name="Int. J. Syst. Evol. Microbiol.">
        <title>Complete genome sequence of Corynebacterium casei LMG S-19264T (=DSM 44701T), isolated from a smear-ripened cheese.</title>
        <authorList>
            <consortium name="US DOE Joint Genome Institute (JGI-PGF)"/>
            <person name="Walter F."/>
            <person name="Albersmeier A."/>
            <person name="Kalinowski J."/>
            <person name="Ruckert C."/>
        </authorList>
    </citation>
    <scope>NUCLEOTIDE SEQUENCE</scope>
    <source>
        <strain evidence="7">CGMCC 1.15152</strain>
    </source>
</reference>
<sequence>MTEVRGSWRLAARGARLLDSAGAVAPTIFAELSARAAETGAINLGQGFPDEDGPTEVLEAARSAIASGRNQYPPGRGVPELLEAVAEHQERFYGIHLDPRTEIIATAGATEALTAALLALLSPGDEVVVFEPFYDSYAAAIALAGARLVPVRLAWPDFQPDTAELERAVTNRTRAILVNDPHNPTGAVFSDAVRRSIVDLAARNDAVIITDEVYEHLVWGAPHRPIATLPGAAERTVSISSGGKTFSATGWKIGWLTAPEDLVTAVLTVKQYLTYANGSPLQPAIARGLRLPDEFFSELGRDMHARSTVLGDGLEAAGLSISRPAGTYFTVADVSPLGHEDAAAFCRALPEKVGVIGVPVSAFVTPEHDEEYRSLVRFAACKKVDVLEQATSRLAKLRA</sequence>
<dbReference type="PANTHER" id="PTHR43807:SF20">
    <property type="entry name" value="FI04487P"/>
    <property type="match status" value="1"/>
</dbReference>
<dbReference type="RefSeq" id="WP_188711804.1">
    <property type="nucleotide sequence ID" value="NZ_BMHO01000001.1"/>
</dbReference>
<evidence type="ECO:0000313" key="7">
    <source>
        <dbReference type="EMBL" id="GGD36702.1"/>
    </source>
</evidence>
<evidence type="ECO:0000256" key="1">
    <source>
        <dbReference type="ARBA" id="ARBA00001933"/>
    </source>
</evidence>
<dbReference type="FunFam" id="3.40.640.10:FF:000033">
    <property type="entry name" value="Aspartate aminotransferase"/>
    <property type="match status" value="1"/>
</dbReference>
<dbReference type="SUPFAM" id="SSF53383">
    <property type="entry name" value="PLP-dependent transferases"/>
    <property type="match status" value="1"/>
</dbReference>
<organism evidence="7 8">
    <name type="scientific">Microbacterium faecale</name>
    <dbReference type="NCBI Taxonomy" id="1804630"/>
    <lineage>
        <taxon>Bacteria</taxon>
        <taxon>Bacillati</taxon>
        <taxon>Actinomycetota</taxon>
        <taxon>Actinomycetes</taxon>
        <taxon>Micrococcales</taxon>
        <taxon>Microbacteriaceae</taxon>
        <taxon>Microbacterium</taxon>
    </lineage>
</organism>
<dbReference type="CDD" id="cd00609">
    <property type="entry name" value="AAT_like"/>
    <property type="match status" value="1"/>
</dbReference>
<protein>
    <submittedName>
        <fullName evidence="7">Aminotransferase</fullName>
    </submittedName>
</protein>
<dbReference type="InterPro" id="IPR015424">
    <property type="entry name" value="PyrdxlP-dep_Trfase"/>
</dbReference>
<proteinExistence type="inferred from homology"/>
<comment type="caution">
    <text evidence="7">The sequence shown here is derived from an EMBL/GenBank/DDBJ whole genome shotgun (WGS) entry which is preliminary data.</text>
</comment>
<dbReference type="Gene3D" id="3.40.640.10">
    <property type="entry name" value="Type I PLP-dependent aspartate aminotransferase-like (Major domain)"/>
    <property type="match status" value="1"/>
</dbReference>
<dbReference type="InterPro" id="IPR051326">
    <property type="entry name" value="Kynurenine-oxoglutarate_AT"/>
</dbReference>
<dbReference type="Gene3D" id="3.90.1150.10">
    <property type="entry name" value="Aspartate Aminotransferase, domain 1"/>
    <property type="match status" value="1"/>
</dbReference>
<comment type="cofactor">
    <cofactor evidence="1">
        <name>pyridoxal 5'-phosphate</name>
        <dbReference type="ChEBI" id="CHEBI:597326"/>
    </cofactor>
</comment>
<keyword evidence="4" id="KW-0808">Transferase</keyword>
<dbReference type="InterPro" id="IPR004839">
    <property type="entry name" value="Aminotransferase_I/II_large"/>
</dbReference>
<dbReference type="Pfam" id="PF00155">
    <property type="entry name" value="Aminotran_1_2"/>
    <property type="match status" value="1"/>
</dbReference>
<dbReference type="PANTHER" id="PTHR43807">
    <property type="entry name" value="FI04487P"/>
    <property type="match status" value="1"/>
</dbReference>
<dbReference type="GO" id="GO:0005737">
    <property type="term" value="C:cytoplasm"/>
    <property type="evidence" value="ECO:0007669"/>
    <property type="project" value="TreeGrafter"/>
</dbReference>
<dbReference type="EMBL" id="BMHO01000001">
    <property type="protein sequence ID" value="GGD36702.1"/>
    <property type="molecule type" value="Genomic_DNA"/>
</dbReference>
<feature type="domain" description="Aminotransferase class I/classII large" evidence="6">
    <location>
        <begin position="41"/>
        <end position="380"/>
    </location>
</feature>
<reference evidence="7" key="2">
    <citation type="submission" date="2020-09" db="EMBL/GenBank/DDBJ databases">
        <authorList>
            <person name="Sun Q."/>
            <person name="Zhou Y."/>
        </authorList>
    </citation>
    <scope>NUCLEOTIDE SEQUENCE</scope>
    <source>
        <strain evidence="7">CGMCC 1.15152</strain>
    </source>
</reference>
<dbReference type="InterPro" id="IPR015421">
    <property type="entry name" value="PyrdxlP-dep_Trfase_major"/>
</dbReference>
<evidence type="ECO:0000256" key="3">
    <source>
        <dbReference type="ARBA" id="ARBA00022576"/>
    </source>
</evidence>
<evidence type="ECO:0000256" key="2">
    <source>
        <dbReference type="ARBA" id="ARBA00007441"/>
    </source>
</evidence>
<dbReference type="AlphaFoldDB" id="A0A917DFU0"/>
<evidence type="ECO:0000256" key="5">
    <source>
        <dbReference type="ARBA" id="ARBA00022898"/>
    </source>
</evidence>
<keyword evidence="5" id="KW-0663">Pyridoxal phosphate</keyword>
<comment type="similarity">
    <text evidence="2">Belongs to the class-I pyridoxal-phosphate-dependent aminotransferase family.</text>
</comment>
<keyword evidence="8" id="KW-1185">Reference proteome</keyword>
<dbReference type="GO" id="GO:0016212">
    <property type="term" value="F:kynurenine-oxoglutarate transaminase activity"/>
    <property type="evidence" value="ECO:0007669"/>
    <property type="project" value="TreeGrafter"/>
</dbReference>
<evidence type="ECO:0000313" key="8">
    <source>
        <dbReference type="Proteomes" id="UP000633205"/>
    </source>
</evidence>
<gene>
    <name evidence="7" type="ORF">GCM10010915_16670</name>
</gene>
<accession>A0A917DFU0</accession>
<evidence type="ECO:0000259" key="6">
    <source>
        <dbReference type="Pfam" id="PF00155"/>
    </source>
</evidence>
<dbReference type="GO" id="GO:0030170">
    <property type="term" value="F:pyridoxal phosphate binding"/>
    <property type="evidence" value="ECO:0007669"/>
    <property type="project" value="InterPro"/>
</dbReference>
<evidence type="ECO:0000256" key="4">
    <source>
        <dbReference type="ARBA" id="ARBA00022679"/>
    </source>
</evidence>
<name>A0A917DFU0_9MICO</name>